<evidence type="ECO:0000313" key="5">
    <source>
        <dbReference type="EMBL" id="CAF1173642.1"/>
    </source>
</evidence>
<dbReference type="PANTHER" id="PTHR23048:SF0">
    <property type="entry name" value="CALMODULIN LIKE 3"/>
    <property type="match status" value="1"/>
</dbReference>
<keyword evidence="8" id="KW-1185">Reference proteome</keyword>
<dbReference type="AlphaFoldDB" id="A0A814UBP5"/>
<protein>
    <recommendedName>
        <fullName evidence="3">EF-hand domain-containing protein</fullName>
    </recommendedName>
</protein>
<proteinExistence type="predicted"/>
<dbReference type="SUPFAM" id="SSF47473">
    <property type="entry name" value="EF-hand"/>
    <property type="match status" value="1"/>
</dbReference>
<dbReference type="GO" id="GO:0005509">
    <property type="term" value="F:calcium ion binding"/>
    <property type="evidence" value="ECO:0007669"/>
    <property type="project" value="InterPro"/>
</dbReference>
<dbReference type="OrthoDB" id="26525at2759"/>
<dbReference type="EMBL" id="CAJOBA010008881">
    <property type="protein sequence ID" value="CAF3838692.1"/>
    <property type="molecule type" value="Genomic_DNA"/>
</dbReference>
<dbReference type="Proteomes" id="UP000677228">
    <property type="component" value="Unassembled WGS sequence"/>
</dbReference>
<dbReference type="CDD" id="cd00051">
    <property type="entry name" value="EFh"/>
    <property type="match status" value="1"/>
</dbReference>
<evidence type="ECO:0000256" key="1">
    <source>
        <dbReference type="ARBA" id="ARBA00022737"/>
    </source>
</evidence>
<dbReference type="PROSITE" id="PS50222">
    <property type="entry name" value="EF_HAND_2"/>
    <property type="match status" value="4"/>
</dbReference>
<dbReference type="PROSITE" id="PS00018">
    <property type="entry name" value="EF_HAND_1"/>
    <property type="match status" value="4"/>
</dbReference>
<dbReference type="PANTHER" id="PTHR23048">
    <property type="entry name" value="MYOSIN LIGHT CHAIN 1, 3"/>
    <property type="match status" value="1"/>
</dbReference>
<dbReference type="Gene3D" id="1.10.238.10">
    <property type="entry name" value="EF-hand"/>
    <property type="match status" value="2"/>
</dbReference>
<dbReference type="Pfam" id="PF13499">
    <property type="entry name" value="EF-hand_7"/>
    <property type="match status" value="2"/>
</dbReference>
<dbReference type="InterPro" id="IPR011992">
    <property type="entry name" value="EF-hand-dom_pair"/>
</dbReference>
<evidence type="ECO:0000313" key="7">
    <source>
        <dbReference type="EMBL" id="CAF3937512.1"/>
    </source>
</evidence>
<dbReference type="InterPro" id="IPR002048">
    <property type="entry name" value="EF_hand_dom"/>
</dbReference>
<reference evidence="5" key="1">
    <citation type="submission" date="2021-02" db="EMBL/GenBank/DDBJ databases">
        <authorList>
            <person name="Nowell W R."/>
        </authorList>
    </citation>
    <scope>NUCLEOTIDE SEQUENCE</scope>
</reference>
<dbReference type="GO" id="GO:0016460">
    <property type="term" value="C:myosin II complex"/>
    <property type="evidence" value="ECO:0007669"/>
    <property type="project" value="TreeGrafter"/>
</dbReference>
<feature type="domain" description="EF-hand" evidence="3">
    <location>
        <begin position="46"/>
        <end position="81"/>
    </location>
</feature>
<accession>A0A814UBP5</accession>
<dbReference type="InterPro" id="IPR018247">
    <property type="entry name" value="EF_Hand_1_Ca_BS"/>
</dbReference>
<dbReference type="Proteomes" id="UP000682733">
    <property type="component" value="Unassembled WGS sequence"/>
</dbReference>
<evidence type="ECO:0000313" key="4">
    <source>
        <dbReference type="EMBL" id="CAF1074754.1"/>
    </source>
</evidence>
<dbReference type="EMBL" id="CAJNOK010008864">
    <property type="protein sequence ID" value="CAF1074754.1"/>
    <property type="molecule type" value="Genomic_DNA"/>
</dbReference>
<evidence type="ECO:0000256" key="2">
    <source>
        <dbReference type="ARBA" id="ARBA00022837"/>
    </source>
</evidence>
<feature type="domain" description="EF-hand" evidence="3">
    <location>
        <begin position="10"/>
        <end position="45"/>
    </location>
</feature>
<dbReference type="SMART" id="SM00054">
    <property type="entry name" value="EFh"/>
    <property type="match status" value="4"/>
</dbReference>
<sequence length="152" mass="17586">MSQKSRLTSRQMDELRDAFNLFDTDHSGTISSDELKQVLIALNYKPTAQLLRKIMKQIDTDGNGVIEFNEFVRVMGDVYERQFTNEEMRRAFQCFDTDGSGFITANELRGVLKKLNLNITEERISEVMREVDDDADGKISFEEFCKMLQHSV</sequence>
<name>A0A814UBP5_9BILA</name>
<evidence type="ECO:0000259" key="3">
    <source>
        <dbReference type="PROSITE" id="PS50222"/>
    </source>
</evidence>
<organism evidence="5 8">
    <name type="scientific">Didymodactylos carnosus</name>
    <dbReference type="NCBI Taxonomy" id="1234261"/>
    <lineage>
        <taxon>Eukaryota</taxon>
        <taxon>Metazoa</taxon>
        <taxon>Spiralia</taxon>
        <taxon>Gnathifera</taxon>
        <taxon>Rotifera</taxon>
        <taxon>Eurotatoria</taxon>
        <taxon>Bdelloidea</taxon>
        <taxon>Philodinida</taxon>
        <taxon>Philodinidae</taxon>
        <taxon>Didymodactylos</taxon>
    </lineage>
</organism>
<evidence type="ECO:0000313" key="6">
    <source>
        <dbReference type="EMBL" id="CAF3838692.1"/>
    </source>
</evidence>
<feature type="domain" description="EF-hand" evidence="3">
    <location>
        <begin position="119"/>
        <end position="152"/>
    </location>
</feature>
<keyword evidence="1" id="KW-0677">Repeat</keyword>
<comment type="caution">
    <text evidence="5">The sequence shown here is derived from an EMBL/GenBank/DDBJ whole genome shotgun (WGS) entry which is preliminary data.</text>
</comment>
<evidence type="ECO:0000313" key="8">
    <source>
        <dbReference type="Proteomes" id="UP000663829"/>
    </source>
</evidence>
<dbReference type="Proteomes" id="UP000681722">
    <property type="component" value="Unassembled WGS sequence"/>
</dbReference>
<keyword evidence="2" id="KW-0106">Calcium</keyword>
<dbReference type="FunFam" id="1.10.238.10:FF:000001">
    <property type="entry name" value="Calmodulin 1"/>
    <property type="match status" value="1"/>
</dbReference>
<dbReference type="Proteomes" id="UP000663829">
    <property type="component" value="Unassembled WGS sequence"/>
</dbReference>
<feature type="domain" description="EF-hand" evidence="3">
    <location>
        <begin position="83"/>
        <end position="118"/>
    </location>
</feature>
<dbReference type="EMBL" id="CAJOBC010007607">
    <property type="protein sequence ID" value="CAF3937512.1"/>
    <property type="molecule type" value="Genomic_DNA"/>
</dbReference>
<dbReference type="InterPro" id="IPR050230">
    <property type="entry name" value="CALM/Myosin/TropC-like"/>
</dbReference>
<gene>
    <name evidence="5" type="ORF">GPM918_LOCUS22318</name>
    <name evidence="4" type="ORF">OVA965_LOCUS18070</name>
    <name evidence="7" type="ORF">SRO942_LOCUS22316</name>
    <name evidence="6" type="ORF">TMI583_LOCUS18084</name>
</gene>
<dbReference type="EMBL" id="CAJNOQ010007607">
    <property type="protein sequence ID" value="CAF1173642.1"/>
    <property type="molecule type" value="Genomic_DNA"/>
</dbReference>